<keyword evidence="3" id="KW-1185">Reference proteome</keyword>
<dbReference type="EnsemblPlants" id="OB01G35810.1">
    <property type="protein sequence ID" value="OB01G35810.1"/>
    <property type="gene ID" value="OB01G35810"/>
</dbReference>
<reference evidence="2" key="1">
    <citation type="journal article" date="2013" name="Nat. Commun.">
        <title>Whole-genome sequencing of Oryza brachyantha reveals mechanisms underlying Oryza genome evolution.</title>
        <authorList>
            <person name="Chen J."/>
            <person name="Huang Q."/>
            <person name="Gao D."/>
            <person name="Wang J."/>
            <person name="Lang Y."/>
            <person name="Liu T."/>
            <person name="Li B."/>
            <person name="Bai Z."/>
            <person name="Luis Goicoechea J."/>
            <person name="Liang C."/>
            <person name="Chen C."/>
            <person name="Zhang W."/>
            <person name="Sun S."/>
            <person name="Liao Y."/>
            <person name="Zhang X."/>
            <person name="Yang L."/>
            <person name="Song C."/>
            <person name="Wang M."/>
            <person name="Shi J."/>
            <person name="Liu G."/>
            <person name="Liu J."/>
            <person name="Zhou H."/>
            <person name="Zhou W."/>
            <person name="Yu Q."/>
            <person name="An N."/>
            <person name="Chen Y."/>
            <person name="Cai Q."/>
            <person name="Wang B."/>
            <person name="Liu B."/>
            <person name="Min J."/>
            <person name="Huang Y."/>
            <person name="Wu H."/>
            <person name="Li Z."/>
            <person name="Zhang Y."/>
            <person name="Yin Y."/>
            <person name="Song W."/>
            <person name="Jiang J."/>
            <person name="Jackson S.A."/>
            <person name="Wing R.A."/>
            <person name="Wang J."/>
            <person name="Chen M."/>
        </authorList>
    </citation>
    <scope>NUCLEOTIDE SEQUENCE [LARGE SCALE GENOMIC DNA]</scope>
    <source>
        <strain evidence="2">cv. IRGC 101232</strain>
    </source>
</reference>
<organism evidence="2">
    <name type="scientific">Oryza brachyantha</name>
    <name type="common">malo sina</name>
    <dbReference type="NCBI Taxonomy" id="4533"/>
    <lineage>
        <taxon>Eukaryota</taxon>
        <taxon>Viridiplantae</taxon>
        <taxon>Streptophyta</taxon>
        <taxon>Embryophyta</taxon>
        <taxon>Tracheophyta</taxon>
        <taxon>Spermatophyta</taxon>
        <taxon>Magnoliopsida</taxon>
        <taxon>Liliopsida</taxon>
        <taxon>Poales</taxon>
        <taxon>Poaceae</taxon>
        <taxon>BOP clade</taxon>
        <taxon>Oryzoideae</taxon>
        <taxon>Oryzeae</taxon>
        <taxon>Oryzinae</taxon>
        <taxon>Oryza</taxon>
    </lineage>
</organism>
<dbReference type="OMA" id="ALEPRHC"/>
<reference evidence="2" key="2">
    <citation type="submission" date="2013-04" db="UniProtKB">
        <authorList>
            <consortium name="EnsemblPlants"/>
        </authorList>
    </citation>
    <scope>IDENTIFICATION</scope>
</reference>
<evidence type="ECO:0000256" key="1">
    <source>
        <dbReference type="SAM" id="MobiDB-lite"/>
    </source>
</evidence>
<evidence type="ECO:0000313" key="3">
    <source>
        <dbReference type="Proteomes" id="UP000006038"/>
    </source>
</evidence>
<feature type="compositionally biased region" description="Basic and acidic residues" evidence="1">
    <location>
        <begin position="73"/>
        <end position="82"/>
    </location>
</feature>
<proteinExistence type="predicted"/>
<sequence>SGEKPPQFLAPAQIERNSRSKPESTTTYDVPEYVPAALEPRHCGRRGRAPSGGAAVRRPGRGRPSVLRRRLPRLPDLHEVLHRSHHLSLSLSLSPTHDRTQRGSSGGR</sequence>
<protein>
    <submittedName>
        <fullName evidence="2">Uncharacterized protein</fullName>
    </submittedName>
</protein>
<feature type="region of interest" description="Disordered" evidence="1">
    <location>
        <begin position="1"/>
        <end position="108"/>
    </location>
</feature>
<name>J3L2X5_ORYBR</name>
<dbReference type="AlphaFoldDB" id="J3L2X5"/>
<dbReference type="HOGENOM" id="CLU_2203742_0_0_1"/>
<dbReference type="Proteomes" id="UP000006038">
    <property type="component" value="Chromosome 1"/>
</dbReference>
<feature type="compositionally biased region" description="Basic residues" evidence="1">
    <location>
        <begin position="58"/>
        <end position="72"/>
    </location>
</feature>
<evidence type="ECO:0000313" key="2">
    <source>
        <dbReference type="EnsemblPlants" id="OB01G35810.1"/>
    </source>
</evidence>
<accession>J3L2X5</accession>
<dbReference type="Gramene" id="OB01G35810.1">
    <property type="protein sequence ID" value="OB01G35810.1"/>
    <property type="gene ID" value="OB01G35810"/>
</dbReference>